<dbReference type="PANTHER" id="PTHR21198">
    <property type="entry name" value="GLUTAMATE RACEMASE"/>
    <property type="match status" value="1"/>
</dbReference>
<dbReference type="InterPro" id="IPR015942">
    <property type="entry name" value="Asp/Glu/hydantoin_racemase"/>
</dbReference>
<feature type="binding site" evidence="7">
    <location>
        <begin position="184"/>
        <end position="185"/>
    </location>
    <ligand>
        <name>substrate</name>
    </ligand>
</feature>
<dbReference type="PANTHER" id="PTHR21198:SF3">
    <property type="entry name" value="GLUTAMATE RACEMASE"/>
    <property type="match status" value="1"/>
</dbReference>
<dbReference type="InterPro" id="IPR018187">
    <property type="entry name" value="Asp/Glu_racemase_AS_1"/>
</dbReference>
<feature type="binding site" evidence="7">
    <location>
        <begin position="42"/>
        <end position="43"/>
    </location>
    <ligand>
        <name>substrate</name>
    </ligand>
</feature>
<proteinExistence type="inferred from homology"/>
<feature type="active site" description="Proton donor/acceptor" evidence="7">
    <location>
        <position position="183"/>
    </location>
</feature>
<dbReference type="GO" id="GO:0008360">
    <property type="term" value="P:regulation of cell shape"/>
    <property type="evidence" value="ECO:0007669"/>
    <property type="project" value="UniProtKB-KW"/>
</dbReference>
<feature type="active site" description="Proton donor/acceptor" evidence="7">
    <location>
        <position position="73"/>
    </location>
</feature>
<comment type="function">
    <text evidence="7">Provides the (R)-glutamate required for cell wall biosynthesis.</text>
</comment>
<accession>A0A501X514</accession>
<feature type="binding site" evidence="7">
    <location>
        <begin position="74"/>
        <end position="75"/>
    </location>
    <ligand>
        <name>substrate</name>
    </ligand>
</feature>
<name>A0A501X514_9GAMM</name>
<dbReference type="Gene3D" id="3.40.50.1860">
    <property type="match status" value="2"/>
</dbReference>
<dbReference type="GO" id="GO:0008881">
    <property type="term" value="F:glutamate racemase activity"/>
    <property type="evidence" value="ECO:0007669"/>
    <property type="project" value="UniProtKB-UniRule"/>
</dbReference>
<dbReference type="NCBIfam" id="TIGR00067">
    <property type="entry name" value="glut_race"/>
    <property type="match status" value="1"/>
</dbReference>
<dbReference type="Pfam" id="PF01177">
    <property type="entry name" value="Asp_Glu_race"/>
    <property type="match status" value="1"/>
</dbReference>
<evidence type="ECO:0000256" key="1">
    <source>
        <dbReference type="ARBA" id="ARBA00001602"/>
    </source>
</evidence>
<dbReference type="InterPro" id="IPR033134">
    <property type="entry name" value="Asp/Glu_racemase_AS_2"/>
</dbReference>
<evidence type="ECO:0000256" key="6">
    <source>
        <dbReference type="ARBA" id="ARBA00023316"/>
    </source>
</evidence>
<organism evidence="8 9">
    <name type="scientific">Maribrevibacterium harenarium</name>
    <dbReference type="NCBI Taxonomy" id="2589817"/>
    <lineage>
        <taxon>Bacteria</taxon>
        <taxon>Pseudomonadati</taxon>
        <taxon>Pseudomonadota</taxon>
        <taxon>Gammaproteobacteria</taxon>
        <taxon>Oceanospirillales</taxon>
        <taxon>Oceanospirillaceae</taxon>
        <taxon>Maribrevibacterium</taxon>
    </lineage>
</organism>
<dbReference type="EC" id="5.1.1.3" evidence="2 7"/>
<evidence type="ECO:0000256" key="3">
    <source>
        <dbReference type="ARBA" id="ARBA00022960"/>
    </source>
</evidence>
<comment type="similarity">
    <text evidence="7">Belongs to the aspartate/glutamate racemases family.</text>
</comment>
<evidence type="ECO:0000313" key="9">
    <source>
        <dbReference type="Proteomes" id="UP000315901"/>
    </source>
</evidence>
<dbReference type="EMBL" id="VFRR01000001">
    <property type="protein sequence ID" value="TPE55497.1"/>
    <property type="molecule type" value="Genomic_DNA"/>
</dbReference>
<dbReference type="GO" id="GO:0009252">
    <property type="term" value="P:peptidoglycan biosynthetic process"/>
    <property type="evidence" value="ECO:0007669"/>
    <property type="project" value="UniProtKB-UniRule"/>
</dbReference>
<evidence type="ECO:0000256" key="2">
    <source>
        <dbReference type="ARBA" id="ARBA00013090"/>
    </source>
</evidence>
<dbReference type="AlphaFoldDB" id="A0A501X514"/>
<dbReference type="InterPro" id="IPR001920">
    <property type="entry name" value="Asp/Glu_race"/>
</dbReference>
<dbReference type="PROSITE" id="PS00924">
    <property type="entry name" value="ASP_GLU_RACEMASE_2"/>
    <property type="match status" value="1"/>
</dbReference>
<dbReference type="OrthoDB" id="9801055at2"/>
<sequence>MVSTKVGIFDSGSGGLTVLASLRQTMPHHDYLYVEDAGFAPYGSHSTSVITDRCVKITDYLCQQGVTALVVACNTATVTAIHILRERFAHMSFVGIEPAVKPAYDITRNGKVAVLATPITIGSPRLQQLIELWGAGKETSLFPSASLAQLIDQPSAMLELQQELDRIAEQVKQSQADVLVLACTHYPHVKDSLQQRLPEVNIIEPSLGVAKRLSSILPIRQHVDTRLMGSVSYFTTGKMRQLGRYPCAPREIDI</sequence>
<dbReference type="InterPro" id="IPR004391">
    <property type="entry name" value="Glu_race"/>
</dbReference>
<evidence type="ECO:0000256" key="7">
    <source>
        <dbReference type="HAMAP-Rule" id="MF_00258"/>
    </source>
</evidence>
<dbReference type="Proteomes" id="UP000315901">
    <property type="component" value="Unassembled WGS sequence"/>
</dbReference>
<protein>
    <recommendedName>
        <fullName evidence="2 7">Glutamate racemase</fullName>
        <ecNumber evidence="2 7">5.1.1.3</ecNumber>
    </recommendedName>
</protein>
<comment type="caution">
    <text evidence="8">The sequence shown here is derived from an EMBL/GenBank/DDBJ whole genome shotgun (WGS) entry which is preliminary data.</text>
</comment>
<keyword evidence="9" id="KW-1185">Reference proteome</keyword>
<evidence type="ECO:0000313" key="8">
    <source>
        <dbReference type="EMBL" id="TPE55497.1"/>
    </source>
</evidence>
<keyword evidence="3 7" id="KW-0133">Cell shape</keyword>
<gene>
    <name evidence="7 8" type="primary">murI</name>
    <name evidence="8" type="ORF">FJM67_00150</name>
</gene>
<dbReference type="UniPathway" id="UPA00219"/>
<dbReference type="SUPFAM" id="SSF53681">
    <property type="entry name" value="Aspartate/glutamate racemase"/>
    <property type="match status" value="2"/>
</dbReference>
<dbReference type="PROSITE" id="PS00923">
    <property type="entry name" value="ASP_GLU_RACEMASE_1"/>
    <property type="match status" value="1"/>
</dbReference>
<keyword evidence="6 7" id="KW-0961">Cell wall biogenesis/degradation</keyword>
<comment type="pathway">
    <text evidence="7">Cell wall biogenesis; peptidoglycan biosynthesis.</text>
</comment>
<keyword evidence="5 7" id="KW-0413">Isomerase</keyword>
<comment type="catalytic activity">
    <reaction evidence="1 7">
        <text>L-glutamate = D-glutamate</text>
        <dbReference type="Rhea" id="RHEA:12813"/>
        <dbReference type="ChEBI" id="CHEBI:29985"/>
        <dbReference type="ChEBI" id="CHEBI:29986"/>
        <dbReference type="EC" id="5.1.1.3"/>
    </reaction>
</comment>
<keyword evidence="4 7" id="KW-0573">Peptidoglycan synthesis</keyword>
<reference evidence="8 9" key="1">
    <citation type="submission" date="2019-06" db="EMBL/GenBank/DDBJ databases">
        <title>A novel bacterium of genus Marinomonas, isolated from coastal sand.</title>
        <authorList>
            <person name="Huang H."/>
            <person name="Mo K."/>
            <person name="Hu Y."/>
        </authorList>
    </citation>
    <scope>NUCLEOTIDE SEQUENCE [LARGE SCALE GENOMIC DNA]</scope>
    <source>
        <strain evidence="8 9">HB171799</strain>
    </source>
</reference>
<evidence type="ECO:0000256" key="4">
    <source>
        <dbReference type="ARBA" id="ARBA00022984"/>
    </source>
</evidence>
<evidence type="ECO:0000256" key="5">
    <source>
        <dbReference type="ARBA" id="ARBA00023235"/>
    </source>
</evidence>
<dbReference type="GO" id="GO:0071555">
    <property type="term" value="P:cell wall organization"/>
    <property type="evidence" value="ECO:0007669"/>
    <property type="project" value="UniProtKB-KW"/>
</dbReference>
<dbReference type="HAMAP" id="MF_00258">
    <property type="entry name" value="Glu_racemase"/>
    <property type="match status" value="1"/>
</dbReference>
<feature type="binding site" evidence="7">
    <location>
        <begin position="10"/>
        <end position="11"/>
    </location>
    <ligand>
        <name>substrate</name>
    </ligand>
</feature>